<dbReference type="GO" id="GO:0016757">
    <property type="term" value="F:glycosyltransferase activity"/>
    <property type="evidence" value="ECO:0007669"/>
    <property type="project" value="UniProtKB-ARBA"/>
</dbReference>
<dbReference type="Proteomes" id="UP000663859">
    <property type="component" value="Unassembled WGS sequence"/>
</dbReference>
<dbReference type="AlphaFoldDB" id="A0A8J2BHC0"/>
<dbReference type="PANTHER" id="PTHR46401">
    <property type="entry name" value="GLYCOSYLTRANSFERASE WBBK-RELATED"/>
    <property type="match status" value="1"/>
</dbReference>
<keyword evidence="4" id="KW-1185">Reference proteome</keyword>
<dbReference type="Pfam" id="PF13439">
    <property type="entry name" value="Glyco_transf_4"/>
    <property type="match status" value="1"/>
</dbReference>
<dbReference type="InterPro" id="IPR028098">
    <property type="entry name" value="Glyco_trans_4-like_N"/>
</dbReference>
<accession>A0A8J2BHC0</accession>
<reference evidence="3" key="1">
    <citation type="submission" date="2021-02" db="EMBL/GenBank/DDBJ databases">
        <authorList>
            <person name="Cremers G."/>
            <person name="Picone N."/>
        </authorList>
    </citation>
    <scope>NUCLEOTIDE SEQUENCE</scope>
    <source>
        <strain evidence="3">PQ17</strain>
    </source>
</reference>
<comment type="caution">
    <text evidence="3">The sequence shown here is derived from an EMBL/GenBank/DDBJ whole genome shotgun (WGS) entry which is preliminary data.</text>
</comment>
<evidence type="ECO:0000259" key="2">
    <source>
        <dbReference type="Pfam" id="PF13439"/>
    </source>
</evidence>
<organism evidence="3 4">
    <name type="scientific">Candidatus Methylacidithermus pantelleriae</name>
    <dbReference type="NCBI Taxonomy" id="2744239"/>
    <lineage>
        <taxon>Bacteria</taxon>
        <taxon>Pseudomonadati</taxon>
        <taxon>Verrucomicrobiota</taxon>
        <taxon>Methylacidiphilae</taxon>
        <taxon>Methylacidiphilales</taxon>
        <taxon>Methylacidiphilaceae</taxon>
        <taxon>Candidatus Methylacidithermus</taxon>
    </lineage>
</organism>
<dbReference type="Pfam" id="PF13692">
    <property type="entry name" value="Glyco_trans_1_4"/>
    <property type="match status" value="1"/>
</dbReference>
<evidence type="ECO:0000313" key="3">
    <source>
        <dbReference type="EMBL" id="CAF0694443.1"/>
    </source>
</evidence>
<name>A0A8J2BHC0_9BACT</name>
<dbReference type="SUPFAM" id="SSF53756">
    <property type="entry name" value="UDP-Glycosyltransferase/glycogen phosphorylase"/>
    <property type="match status" value="1"/>
</dbReference>
<evidence type="ECO:0000256" key="1">
    <source>
        <dbReference type="ARBA" id="ARBA00022679"/>
    </source>
</evidence>
<dbReference type="EMBL" id="CAJNOB010000008">
    <property type="protein sequence ID" value="CAF0694443.1"/>
    <property type="molecule type" value="Genomic_DNA"/>
</dbReference>
<gene>
    <name evidence="3" type="ORF">MPNT_160055</name>
</gene>
<dbReference type="GO" id="GO:0009103">
    <property type="term" value="P:lipopolysaccharide biosynthetic process"/>
    <property type="evidence" value="ECO:0007669"/>
    <property type="project" value="TreeGrafter"/>
</dbReference>
<evidence type="ECO:0000313" key="4">
    <source>
        <dbReference type="Proteomes" id="UP000663859"/>
    </source>
</evidence>
<feature type="domain" description="Glycosyltransferase subfamily 4-like N-terminal" evidence="2">
    <location>
        <begin position="111"/>
        <end position="231"/>
    </location>
</feature>
<proteinExistence type="predicted"/>
<dbReference type="CDD" id="cd03809">
    <property type="entry name" value="GT4_MtfB-like"/>
    <property type="match status" value="1"/>
</dbReference>
<dbReference type="Gene3D" id="3.40.50.2000">
    <property type="entry name" value="Glycogen Phosphorylase B"/>
    <property type="match status" value="2"/>
</dbReference>
<protein>
    <recommendedName>
        <fullName evidence="2">Glycosyltransferase subfamily 4-like N-terminal domain-containing protein</fullName>
    </recommendedName>
</protein>
<sequence length="492" mass="56096">MKTVGIFPMSRAGEDGSRYMASASADRFVRPRVEVGTRSECERPRINKKRTVVLIGNYEGEKGSMDRFRRILEGGLSWEESDWEIITIRPRKIIGAINDRGKVGKWLSYVDKYLLFPLALKRILKRIGRRPEETICHICDHSNAVYYWILRRRPVVVTVHDLIAVKSAMGFFDGKRVGWKGRLLQRVIASGLRRCEFRACVSESTALDLEEVCGQSARLRSRVIPLCVDPAVWEVAEETRAGRDDTERWRREIGGRYIVHVGANVWYKGRDRCLDIYQALRGLVPDPPLLVFAGERAGEVYGFRHPVFRDGWARDVGWLSDRDLCLLYHEAELLLFPSLYEGFGWPILEAQACGCRVVTTDRPPMTEIGGEAAVYINPDDVKGSARKVVALLNEDETSKRKRILAGLANARRFSVSRMVAEYLGVYEELWMSMREKNTVGGRKVENVENMCAKAMLWLLRKKTAWERLRELAHEYSCAGHGDSTDGMMGSSR</sequence>
<keyword evidence="1" id="KW-0808">Transferase</keyword>
<dbReference type="PANTHER" id="PTHR46401:SF2">
    <property type="entry name" value="GLYCOSYLTRANSFERASE WBBK-RELATED"/>
    <property type="match status" value="1"/>
</dbReference>